<sequence>MEEKKPCNWDKCITIKASRDKLEAYLQIDRTCNDDTVDIEILKKALIKARITHGIEEDVLESISENVAAFKGQSCLIAKGFPAENGVDGYIELIRDDLEQQKKAPLVLKDGRVDFYQVKDIPTVMRGEEIARKIPPIEGKPGKDVYGNEIKPKPGKDPRFPVGKNVVVNKEGTSIYALIDGQVAITERGKINVFSLYEVHGDVDFSTGNIDFVGSVLVHGNILTGFSVKANGDVRVKGNIEGANVEAGGSIEIIGGIFGYHKGLVKAKQSLRASFIQNGIVSADNEVLVSDSIMHSKVSAGNNIILDGTKALIVGGVLRAGEEVSAKVIGNSMATPTEIEVGVHPELRTELSEIKDKLKEIATNLEKTEQALELLNKMKAIGKMTEEKEAMREKIEASLKAMKKYKLEGTARIQEIEMKLEDITKARIKVNSVVYPGTKFVVGNQTKFIREETRRSVFYIKDKEITFMPTR</sequence>
<organism evidence="3 4">
    <name type="scientific">Desulfuribacillus alkaliarsenatis</name>
    <dbReference type="NCBI Taxonomy" id="766136"/>
    <lineage>
        <taxon>Bacteria</taxon>
        <taxon>Bacillati</taxon>
        <taxon>Bacillota</taxon>
        <taxon>Desulfuribacillia</taxon>
        <taxon>Desulfuribacillales</taxon>
        <taxon>Desulfuribacillaceae</taxon>
        <taxon>Desulfuribacillus</taxon>
    </lineage>
</organism>
<keyword evidence="1" id="KW-0175">Coiled coil</keyword>
<dbReference type="STRING" id="766136.BHF68_02910"/>
<dbReference type="Proteomes" id="UP000094296">
    <property type="component" value="Unassembled WGS sequence"/>
</dbReference>
<protein>
    <recommendedName>
        <fullName evidence="2">Flagellar Assembly Protein A N-terminal region domain-containing protein</fullName>
    </recommendedName>
</protein>
<comment type="caution">
    <text evidence="3">The sequence shown here is derived from an EMBL/GenBank/DDBJ whole genome shotgun (WGS) entry which is preliminary data.</text>
</comment>
<feature type="coiled-coil region" evidence="1">
    <location>
        <begin position="348"/>
        <end position="408"/>
    </location>
</feature>
<evidence type="ECO:0000313" key="3">
    <source>
        <dbReference type="EMBL" id="OEF98787.1"/>
    </source>
</evidence>
<evidence type="ECO:0000313" key="4">
    <source>
        <dbReference type="Proteomes" id="UP000094296"/>
    </source>
</evidence>
<dbReference type="InterPro" id="IPR046866">
    <property type="entry name" value="FapA_N"/>
</dbReference>
<dbReference type="EMBL" id="MIJE01000001">
    <property type="protein sequence ID" value="OEF98787.1"/>
    <property type="molecule type" value="Genomic_DNA"/>
</dbReference>
<dbReference type="PANTHER" id="PTHR38032:SF1">
    <property type="entry name" value="RNA-BINDING PROTEIN KHPB N-TERMINAL DOMAIN-CONTAINING PROTEIN"/>
    <property type="match status" value="1"/>
</dbReference>
<name>A0A1E5G6G6_9FIRM</name>
<dbReference type="Pfam" id="PF20250">
    <property type="entry name" value="FapA_N"/>
    <property type="match status" value="1"/>
</dbReference>
<dbReference type="InterPro" id="IPR005646">
    <property type="entry name" value="FapA"/>
</dbReference>
<accession>A0A1E5G6G6</accession>
<proteinExistence type="predicted"/>
<dbReference type="InterPro" id="IPR046865">
    <property type="entry name" value="FapA_b_solenoid"/>
</dbReference>
<evidence type="ECO:0000256" key="1">
    <source>
        <dbReference type="SAM" id="Coils"/>
    </source>
</evidence>
<keyword evidence="4" id="KW-1185">Reference proteome</keyword>
<dbReference type="PANTHER" id="PTHR38032">
    <property type="entry name" value="POLYMERASE-RELATED"/>
    <property type="match status" value="1"/>
</dbReference>
<evidence type="ECO:0000259" key="2">
    <source>
        <dbReference type="Pfam" id="PF20250"/>
    </source>
</evidence>
<dbReference type="Pfam" id="PF03961">
    <property type="entry name" value="FapA"/>
    <property type="match status" value="1"/>
</dbReference>
<reference evidence="3 4" key="1">
    <citation type="submission" date="2016-09" db="EMBL/GenBank/DDBJ databases">
        <title>Draft genome sequence for the type strain of Desulfuribacillus alkaliarsenatis AHT28, an obligately anaerobic, sulfidogenic bacterium isolated from Russian soda lake sediments.</title>
        <authorList>
            <person name="Abin C.A."/>
            <person name="Hollibaugh J.T."/>
        </authorList>
    </citation>
    <scope>NUCLEOTIDE SEQUENCE [LARGE SCALE GENOMIC DNA]</scope>
    <source>
        <strain evidence="3 4">AHT28</strain>
    </source>
</reference>
<feature type="domain" description="Flagellar Assembly Protein A N-terminal region" evidence="2">
    <location>
        <begin position="13"/>
        <end position="187"/>
    </location>
</feature>
<gene>
    <name evidence="3" type="ORF">BHF68_02910</name>
</gene>
<dbReference type="AlphaFoldDB" id="A0A1E5G6G6"/>